<evidence type="ECO:0000256" key="3">
    <source>
        <dbReference type="ARBA" id="ARBA00009748"/>
    </source>
</evidence>
<feature type="transmembrane region" description="Helical" evidence="13">
    <location>
        <begin position="12"/>
        <end position="30"/>
    </location>
</feature>
<evidence type="ECO:0000256" key="2">
    <source>
        <dbReference type="ARBA" id="ARBA00004609"/>
    </source>
</evidence>
<accession>A0AA88AAB3</accession>
<evidence type="ECO:0000256" key="5">
    <source>
        <dbReference type="ARBA" id="ARBA00022475"/>
    </source>
</evidence>
<comment type="similarity">
    <text evidence="3">Belongs to the plant LTP family.</text>
</comment>
<comment type="caution">
    <text evidence="15">The sequence shown here is derived from an EMBL/GenBank/DDBJ whole genome shotgun (WGS) entry which is preliminary data.</text>
</comment>
<dbReference type="PANTHER" id="PTHR33044">
    <property type="entry name" value="BIFUNCTIONAL INHIBITOR/LIPID-TRANSFER PROTEIN/SEED STORAGE 2S ALBUMIN SUPERFAMILY PROTEIN-RELATED"/>
    <property type="match status" value="1"/>
</dbReference>
<dbReference type="InterPro" id="IPR043325">
    <property type="entry name" value="LTSS"/>
</dbReference>
<dbReference type="Gene3D" id="1.10.110.10">
    <property type="entry name" value="Plant lipid-transfer and hydrophobic proteins"/>
    <property type="match status" value="1"/>
</dbReference>
<evidence type="ECO:0000256" key="1">
    <source>
        <dbReference type="ARBA" id="ARBA00003211"/>
    </source>
</evidence>
<evidence type="ECO:0000256" key="13">
    <source>
        <dbReference type="SAM" id="Phobius"/>
    </source>
</evidence>
<sequence length="220" mass="22983">MEGIKAFKSIAMSAYIVVVVSVISVDSQIFTVPCTTSMVSTFTPCLNFVTGSSNNGSMPSIGCCGSLKSIVSTSVDCACLLITANVPIPLPINRTLLLSLPQVCNINNVPLQCKSAGSPLPASAPTLLGPTFPPTTAASPFSPQASNEVDTDPATESETTNEQLTPTISPAVESEGPSRTMNAEIRRVLKSPTSGSSPSYVFPSILMQTIICIVFFMISI</sequence>
<dbReference type="InterPro" id="IPR016140">
    <property type="entry name" value="Bifunc_inhib/LTP/seed_store"/>
</dbReference>
<comment type="subcellular location">
    <subcellularLocation>
        <location evidence="2">Cell membrane</location>
        <topology evidence="2">Lipid-anchor</topology>
        <topology evidence="2">GPI-anchor</topology>
    </subcellularLocation>
</comment>
<keyword evidence="4" id="KW-0813">Transport</keyword>
<evidence type="ECO:0000256" key="6">
    <source>
        <dbReference type="ARBA" id="ARBA00022622"/>
    </source>
</evidence>
<evidence type="ECO:0000256" key="10">
    <source>
        <dbReference type="ARBA" id="ARBA00023180"/>
    </source>
</evidence>
<evidence type="ECO:0000256" key="12">
    <source>
        <dbReference type="SAM" id="MobiDB-lite"/>
    </source>
</evidence>
<dbReference type="AlphaFoldDB" id="A0AA88AAB3"/>
<dbReference type="EMBL" id="BTGU01000029">
    <property type="protein sequence ID" value="GMN48829.1"/>
    <property type="molecule type" value="Genomic_DNA"/>
</dbReference>
<protein>
    <recommendedName>
        <fullName evidence="14">Bifunctional inhibitor/plant lipid transfer protein/seed storage helical domain-containing protein</fullName>
    </recommendedName>
</protein>
<dbReference type="CDD" id="cd00010">
    <property type="entry name" value="AAI_LTSS"/>
    <property type="match status" value="1"/>
</dbReference>
<keyword evidence="5" id="KW-1003">Cell membrane</keyword>
<name>A0AA88AAB3_FICCA</name>
<keyword evidence="16" id="KW-1185">Reference proteome</keyword>
<organism evidence="15 16">
    <name type="scientific">Ficus carica</name>
    <name type="common">Common fig</name>
    <dbReference type="NCBI Taxonomy" id="3494"/>
    <lineage>
        <taxon>Eukaryota</taxon>
        <taxon>Viridiplantae</taxon>
        <taxon>Streptophyta</taxon>
        <taxon>Embryophyta</taxon>
        <taxon>Tracheophyta</taxon>
        <taxon>Spermatophyta</taxon>
        <taxon>Magnoliopsida</taxon>
        <taxon>eudicotyledons</taxon>
        <taxon>Gunneridae</taxon>
        <taxon>Pentapetalae</taxon>
        <taxon>rosids</taxon>
        <taxon>fabids</taxon>
        <taxon>Rosales</taxon>
        <taxon>Moraceae</taxon>
        <taxon>Ficeae</taxon>
        <taxon>Ficus</taxon>
    </lineage>
</organism>
<feature type="compositionally biased region" description="Low complexity" evidence="12">
    <location>
        <begin position="133"/>
        <end position="146"/>
    </location>
</feature>
<dbReference type="SUPFAM" id="SSF47699">
    <property type="entry name" value="Bifunctional inhibitor/lipid-transfer protein/seed storage 2S albumin"/>
    <property type="match status" value="1"/>
</dbReference>
<keyword evidence="9" id="KW-1015">Disulfide bond</keyword>
<reference evidence="15" key="1">
    <citation type="submission" date="2023-07" db="EMBL/GenBank/DDBJ databases">
        <title>draft genome sequence of fig (Ficus carica).</title>
        <authorList>
            <person name="Takahashi T."/>
            <person name="Nishimura K."/>
        </authorList>
    </citation>
    <scope>NUCLEOTIDE SEQUENCE</scope>
</reference>
<keyword evidence="10" id="KW-0325">Glycoprotein</keyword>
<evidence type="ECO:0000256" key="4">
    <source>
        <dbReference type="ARBA" id="ARBA00022448"/>
    </source>
</evidence>
<evidence type="ECO:0000256" key="11">
    <source>
        <dbReference type="ARBA" id="ARBA00023288"/>
    </source>
</evidence>
<feature type="domain" description="Bifunctional inhibitor/plant lipid transfer protein/seed storage helical" evidence="14">
    <location>
        <begin position="34"/>
        <end position="113"/>
    </location>
</feature>
<keyword evidence="13" id="KW-1133">Transmembrane helix</keyword>
<keyword evidence="11" id="KW-0449">Lipoprotein</keyword>
<evidence type="ECO:0000259" key="14">
    <source>
        <dbReference type="SMART" id="SM00499"/>
    </source>
</evidence>
<dbReference type="InterPro" id="IPR036312">
    <property type="entry name" value="Bifun_inhib/LTP/seed_sf"/>
</dbReference>
<keyword evidence="8" id="KW-0446">Lipid-binding</keyword>
<feature type="compositionally biased region" description="Polar residues" evidence="12">
    <location>
        <begin position="156"/>
        <end position="168"/>
    </location>
</feature>
<dbReference type="SMART" id="SM00499">
    <property type="entry name" value="AAI"/>
    <property type="match status" value="1"/>
</dbReference>
<evidence type="ECO:0000256" key="8">
    <source>
        <dbReference type="ARBA" id="ARBA00023121"/>
    </source>
</evidence>
<gene>
    <name evidence="15" type="ORF">TIFTF001_017989</name>
</gene>
<comment type="function">
    <text evidence="1">Plant non-specific lipid-transfer proteins transfer phospholipids as well as galactolipids across membranes. May play a role in wax or cutin deposition in the cell walls of expanding epidermal cells and certain secretory tissues.</text>
</comment>
<keyword evidence="7" id="KW-0732">Signal</keyword>
<dbReference type="GO" id="GO:0098552">
    <property type="term" value="C:side of membrane"/>
    <property type="evidence" value="ECO:0007669"/>
    <property type="project" value="UniProtKB-KW"/>
</dbReference>
<keyword evidence="6" id="KW-0336">GPI-anchor</keyword>
<dbReference type="GO" id="GO:0005886">
    <property type="term" value="C:plasma membrane"/>
    <property type="evidence" value="ECO:0007669"/>
    <property type="project" value="UniProtKB-SubCell"/>
</dbReference>
<feature type="region of interest" description="Disordered" evidence="12">
    <location>
        <begin position="133"/>
        <end position="180"/>
    </location>
</feature>
<evidence type="ECO:0000313" key="16">
    <source>
        <dbReference type="Proteomes" id="UP001187192"/>
    </source>
</evidence>
<dbReference type="Proteomes" id="UP001187192">
    <property type="component" value="Unassembled WGS sequence"/>
</dbReference>
<proteinExistence type="inferred from homology"/>
<dbReference type="GO" id="GO:0008289">
    <property type="term" value="F:lipid binding"/>
    <property type="evidence" value="ECO:0007669"/>
    <property type="project" value="UniProtKB-KW"/>
</dbReference>
<dbReference type="Pfam" id="PF14368">
    <property type="entry name" value="LTP_2"/>
    <property type="match status" value="1"/>
</dbReference>
<evidence type="ECO:0000256" key="7">
    <source>
        <dbReference type="ARBA" id="ARBA00022729"/>
    </source>
</evidence>
<evidence type="ECO:0000256" key="9">
    <source>
        <dbReference type="ARBA" id="ARBA00023157"/>
    </source>
</evidence>
<keyword evidence="13" id="KW-0812">Transmembrane</keyword>
<keyword evidence="13" id="KW-0472">Membrane</keyword>
<feature type="transmembrane region" description="Helical" evidence="13">
    <location>
        <begin position="200"/>
        <end position="218"/>
    </location>
</feature>
<evidence type="ECO:0000313" key="15">
    <source>
        <dbReference type="EMBL" id="GMN48829.1"/>
    </source>
</evidence>